<sequence>MIVAQMVAGESGTGRDLRCASDGLQTVVDAQVPHDSYTARSSTIMNLLTDVLAGLIHFIGWLI</sequence>
<dbReference type="Proteomes" id="UP000270471">
    <property type="component" value="Unassembled WGS sequence"/>
</dbReference>
<gene>
    <name evidence="1" type="ORF">CTZ28_40125</name>
</gene>
<reference evidence="1 2" key="1">
    <citation type="submission" date="2017-11" db="EMBL/GenBank/DDBJ databases">
        <title>Draft genome of actinobacteria isolated from guarana (Paullinia cupana (Mart.) Ducke.</title>
        <authorList>
            <person name="Siqueira K.A."/>
            <person name="Liotti R.G."/>
            <person name="Mendes T.A.O."/>
            <person name="Soares M.A."/>
        </authorList>
    </citation>
    <scope>NUCLEOTIDE SEQUENCE [LARGE SCALE GENOMIC DNA]</scope>
    <source>
        <strain evidence="1 2">193</strain>
    </source>
</reference>
<accession>A0A3M0HSM2</accession>
<dbReference type="EMBL" id="PENI01000042">
    <property type="protein sequence ID" value="RMB80461.1"/>
    <property type="molecule type" value="Genomic_DNA"/>
</dbReference>
<dbReference type="RefSeq" id="WP_121894742.1">
    <property type="nucleotide sequence ID" value="NZ_JBHVCJ010000066.1"/>
</dbReference>
<dbReference type="OrthoDB" id="4278952at2"/>
<keyword evidence="2" id="KW-1185">Reference proteome</keyword>
<dbReference type="AlphaFoldDB" id="A0A3M0HSM2"/>
<protein>
    <submittedName>
        <fullName evidence="1">Uncharacterized protein</fullName>
    </submittedName>
</protein>
<comment type="caution">
    <text evidence="1">The sequence shown here is derived from an EMBL/GenBank/DDBJ whole genome shotgun (WGS) entry which is preliminary data.</text>
</comment>
<organism evidence="1 2">
    <name type="scientific">Streptomyces shenzhenensis</name>
    <dbReference type="NCBI Taxonomy" id="943815"/>
    <lineage>
        <taxon>Bacteria</taxon>
        <taxon>Bacillati</taxon>
        <taxon>Actinomycetota</taxon>
        <taxon>Actinomycetes</taxon>
        <taxon>Kitasatosporales</taxon>
        <taxon>Streptomycetaceae</taxon>
        <taxon>Streptomyces</taxon>
    </lineage>
</organism>
<evidence type="ECO:0000313" key="1">
    <source>
        <dbReference type="EMBL" id="RMB80461.1"/>
    </source>
</evidence>
<evidence type="ECO:0000313" key="2">
    <source>
        <dbReference type="Proteomes" id="UP000270471"/>
    </source>
</evidence>
<proteinExistence type="predicted"/>
<name>A0A3M0HSM2_9ACTN</name>